<dbReference type="Pfam" id="PF04126">
    <property type="entry name" value="Cyclophil_like"/>
    <property type="match status" value="1"/>
</dbReference>
<sequence>MFLKLDNYDKEKDAKEIVEKGDLGYWPSGNAFCIFFGPTPISKNNEIRPASKVNVFGQIISDIKILKNIEVGSKISVFK</sequence>
<dbReference type="EMBL" id="BART01002134">
    <property type="protein sequence ID" value="GAG56976.1"/>
    <property type="molecule type" value="Genomic_DNA"/>
</dbReference>
<dbReference type="AlphaFoldDB" id="X0ZU87"/>
<evidence type="ECO:0000313" key="2">
    <source>
        <dbReference type="EMBL" id="GAG56976.1"/>
    </source>
</evidence>
<evidence type="ECO:0000259" key="1">
    <source>
        <dbReference type="Pfam" id="PF04126"/>
    </source>
</evidence>
<dbReference type="InterPro" id="IPR025658">
    <property type="entry name" value="Cyclophilin_TM1367"/>
</dbReference>
<evidence type="ECO:0000313" key="3">
    <source>
        <dbReference type="EMBL" id="GAG73370.1"/>
    </source>
</evidence>
<accession>X0ZU87</accession>
<feature type="domain" description="Cyclophilin TM1367-like" evidence="1">
    <location>
        <begin position="9"/>
        <end position="77"/>
    </location>
</feature>
<name>X0ZU87_9ZZZZ</name>
<proteinExistence type="predicted"/>
<dbReference type="SUPFAM" id="SSF50891">
    <property type="entry name" value="Cyclophilin-like"/>
    <property type="match status" value="1"/>
</dbReference>
<dbReference type="InterPro" id="IPR029000">
    <property type="entry name" value="Cyclophilin-like_dom_sf"/>
</dbReference>
<comment type="caution">
    <text evidence="3">The sequence shown here is derived from an EMBL/GenBank/DDBJ whole genome shotgun (WGS) entry which is preliminary data.</text>
</comment>
<reference evidence="3" key="1">
    <citation type="journal article" date="2014" name="Front. Microbiol.">
        <title>High frequency of phylogenetically diverse reductive dehalogenase-homologous genes in deep subseafloor sedimentary metagenomes.</title>
        <authorList>
            <person name="Kawai M."/>
            <person name="Futagami T."/>
            <person name="Toyoda A."/>
            <person name="Takaki Y."/>
            <person name="Nishi S."/>
            <person name="Hori S."/>
            <person name="Arai W."/>
            <person name="Tsubouchi T."/>
            <person name="Morono Y."/>
            <person name="Uchiyama I."/>
            <person name="Ito T."/>
            <person name="Fujiyama A."/>
            <person name="Inagaki F."/>
            <person name="Takami H."/>
        </authorList>
    </citation>
    <scope>NUCLEOTIDE SEQUENCE</scope>
    <source>
        <strain evidence="3">Expedition CK06-06</strain>
    </source>
</reference>
<gene>
    <name evidence="3" type="ORF">S01H4_06018</name>
    <name evidence="2" type="ORF">S01H4_06773</name>
</gene>
<protein>
    <recommendedName>
        <fullName evidence="1">Cyclophilin TM1367-like domain-containing protein</fullName>
    </recommendedName>
</protein>
<dbReference type="Gene3D" id="2.40.100.20">
    <property type="match status" value="1"/>
</dbReference>
<dbReference type="EMBL" id="BART01001808">
    <property type="protein sequence ID" value="GAG73370.1"/>
    <property type="molecule type" value="Genomic_DNA"/>
</dbReference>
<organism evidence="3">
    <name type="scientific">marine sediment metagenome</name>
    <dbReference type="NCBI Taxonomy" id="412755"/>
    <lineage>
        <taxon>unclassified sequences</taxon>
        <taxon>metagenomes</taxon>
        <taxon>ecological metagenomes</taxon>
    </lineage>
</organism>